<dbReference type="SUPFAM" id="SSF56112">
    <property type="entry name" value="Protein kinase-like (PK-like)"/>
    <property type="match status" value="1"/>
</dbReference>
<evidence type="ECO:0000256" key="20">
    <source>
        <dbReference type="PROSITE-ProRule" id="PRU10141"/>
    </source>
</evidence>
<dbReference type="EMBL" id="BPVZ01000062">
    <property type="protein sequence ID" value="GKV23389.1"/>
    <property type="molecule type" value="Genomic_DNA"/>
</dbReference>
<organism evidence="25 26">
    <name type="scientific">Rubroshorea leprosula</name>
    <dbReference type="NCBI Taxonomy" id="152421"/>
    <lineage>
        <taxon>Eukaryota</taxon>
        <taxon>Viridiplantae</taxon>
        <taxon>Streptophyta</taxon>
        <taxon>Embryophyta</taxon>
        <taxon>Tracheophyta</taxon>
        <taxon>Spermatophyta</taxon>
        <taxon>Magnoliopsida</taxon>
        <taxon>eudicotyledons</taxon>
        <taxon>Gunneridae</taxon>
        <taxon>Pentapetalae</taxon>
        <taxon>rosids</taxon>
        <taxon>malvids</taxon>
        <taxon>Malvales</taxon>
        <taxon>Dipterocarpaceae</taxon>
        <taxon>Rubroshorea</taxon>
    </lineage>
</organism>
<feature type="binding site" evidence="20">
    <location>
        <position position="487"/>
    </location>
    <ligand>
        <name>ATP</name>
        <dbReference type="ChEBI" id="CHEBI:30616"/>
    </ligand>
</feature>
<dbReference type="FunFam" id="1.10.510.10:FF:000248">
    <property type="entry name" value="S-receptor-like kinase 5"/>
    <property type="match status" value="1"/>
</dbReference>
<dbReference type="InterPro" id="IPR000719">
    <property type="entry name" value="Prot_kinase_dom"/>
</dbReference>
<name>A0AAV5KFU0_9ROSI</name>
<keyword evidence="5 19" id="KW-0808">Transferase</keyword>
<dbReference type="InterPro" id="IPR051343">
    <property type="entry name" value="G-type_lectin_kinases/EP1-like"/>
</dbReference>
<keyword evidence="3" id="KW-0245">EGF-like domain</keyword>
<keyword evidence="12 21" id="KW-1133">Transmembrane helix</keyword>
<evidence type="ECO:0000256" key="13">
    <source>
        <dbReference type="ARBA" id="ARBA00023136"/>
    </source>
</evidence>
<evidence type="ECO:0000256" key="19">
    <source>
        <dbReference type="PIRNR" id="PIRNR000641"/>
    </source>
</evidence>
<keyword evidence="14" id="KW-1015">Disulfide bond</keyword>
<keyword evidence="2 19" id="KW-0723">Serine/threonine-protein kinase</keyword>
<dbReference type="InterPro" id="IPR001480">
    <property type="entry name" value="Bulb-type_lectin_dom"/>
</dbReference>
<sequence length="775" mass="85694">MVVGARRNTVFFPATFLSLFVTSLLLTNGEAFGYPSIVKPPASWTNVVSTDFSYWESAGVRPILVNGNFVCGFHCKFEGTACLFAISIFPSSFGGNSSFSPQMVWPANRNNPIGLWAKLELSQEGDLTLQDADSTPVWSTKMADKSVLGLKLTHEGNLVLFDRNGETVWQSFDHPTDSLVIGQRLVSGQKLVASISATNWSEGLYSFSIDDDGFVASAESDVTIAYYRFFMYPTRSQTGQFYAELTKISFGLIFPGSGVSFIQLGCDGHLRSFGWVESNWKGVKDFIGDQLNRCDYPLACGRYGICLEEGCSCPEPVEKNGPMYFKQINPSQSNLGCYPDNPISCESPQWQRLLELKDIDNPGLSILNSLANIPTDVQSSLIPQANHLSPAQIPRRKKRQNVGVVVGSTLGVTFSVLLICTFFSLQINNNAKDVEEDYLGHISGAPMRFSYEELRVATNNFSNKLGEGGFGSVFQGTLPSGVQIAVKCLDGFGPAKKSFIAEVETIGSIHHFNLVRLVGFCAEKLRMLLVYEYMCNGSLDQWIFCRDKALVLGWQCRRKSILDIAKGLAYLHEGCRQKIIHLDIKPQNILLDENFNAKVSDFGLSKLLGREQSQIVTTMRGTPGYMAPEWLNSVITEKVDAYSFGIVVLEILCGRKNVDRSLPEEDTHLVSLFKRKVEDGQFLDLVDKCNEEMQSNAAEVAEMMKVAAWCLQGEYARRPSMSIVVKFLEGKMDDENAYDFSNPPVPAEVKTLGHQMDATAVSASPLIPSILSGPR</sequence>
<feature type="domain" description="Bulb-type lectin" evidence="24">
    <location>
        <begin position="49"/>
        <end position="173"/>
    </location>
</feature>
<evidence type="ECO:0000313" key="25">
    <source>
        <dbReference type="EMBL" id="GKV23389.1"/>
    </source>
</evidence>
<keyword evidence="4" id="KW-0597">Phosphoprotein</keyword>
<dbReference type="PROSITE" id="PS50011">
    <property type="entry name" value="PROTEIN_KINASE_DOM"/>
    <property type="match status" value="1"/>
</dbReference>
<keyword evidence="16" id="KW-0325">Glycoprotein</keyword>
<comment type="caution">
    <text evidence="25">The sequence shown here is derived from an EMBL/GenBank/DDBJ whole genome shotgun (WGS) entry which is preliminary data.</text>
</comment>
<evidence type="ECO:0000259" key="24">
    <source>
        <dbReference type="PROSITE" id="PS50927"/>
    </source>
</evidence>
<feature type="domain" description="Protein kinase" evidence="23">
    <location>
        <begin position="459"/>
        <end position="728"/>
    </location>
</feature>
<dbReference type="PIRSF" id="PIRSF000641">
    <property type="entry name" value="SRK"/>
    <property type="match status" value="1"/>
</dbReference>
<keyword evidence="11 19" id="KW-0067">ATP-binding</keyword>
<evidence type="ECO:0000256" key="9">
    <source>
        <dbReference type="ARBA" id="ARBA00022741"/>
    </source>
</evidence>
<dbReference type="SMART" id="SM00220">
    <property type="entry name" value="S_TKc"/>
    <property type="match status" value="1"/>
</dbReference>
<dbReference type="Pfam" id="PF00069">
    <property type="entry name" value="Pkinase"/>
    <property type="match status" value="1"/>
</dbReference>
<feature type="transmembrane region" description="Helical" evidence="21">
    <location>
        <begin position="402"/>
        <end position="425"/>
    </location>
</feature>
<dbReference type="PANTHER" id="PTHR47976">
    <property type="entry name" value="G-TYPE LECTIN S-RECEPTOR-LIKE SERINE/THREONINE-PROTEIN KINASE SD2-5"/>
    <property type="match status" value="1"/>
</dbReference>
<evidence type="ECO:0000256" key="1">
    <source>
        <dbReference type="ARBA" id="ARBA00004479"/>
    </source>
</evidence>
<dbReference type="AlphaFoldDB" id="A0AAV5KFU0"/>
<keyword evidence="9 19" id="KW-0547">Nucleotide-binding</keyword>
<proteinExistence type="inferred from homology"/>
<dbReference type="CDD" id="cd00028">
    <property type="entry name" value="B_lectin"/>
    <property type="match status" value="1"/>
</dbReference>
<dbReference type="Gene3D" id="3.30.200.20">
    <property type="entry name" value="Phosphorylase Kinase, domain 1"/>
    <property type="match status" value="1"/>
</dbReference>
<gene>
    <name evidence="25" type="ORF">SLEP1_g33124</name>
</gene>
<dbReference type="PROSITE" id="PS00107">
    <property type="entry name" value="PROTEIN_KINASE_ATP"/>
    <property type="match status" value="1"/>
</dbReference>
<dbReference type="InterPro" id="IPR008271">
    <property type="entry name" value="Ser/Thr_kinase_AS"/>
</dbReference>
<comment type="catalytic activity">
    <reaction evidence="18 19">
        <text>L-seryl-[protein] + ATP = O-phospho-L-seryl-[protein] + ADP + H(+)</text>
        <dbReference type="Rhea" id="RHEA:17989"/>
        <dbReference type="Rhea" id="RHEA-COMP:9863"/>
        <dbReference type="Rhea" id="RHEA-COMP:11604"/>
        <dbReference type="ChEBI" id="CHEBI:15378"/>
        <dbReference type="ChEBI" id="CHEBI:29999"/>
        <dbReference type="ChEBI" id="CHEBI:30616"/>
        <dbReference type="ChEBI" id="CHEBI:83421"/>
        <dbReference type="ChEBI" id="CHEBI:456216"/>
        <dbReference type="EC" id="2.7.11.1"/>
    </reaction>
</comment>
<comment type="catalytic activity">
    <reaction evidence="17 19">
        <text>L-threonyl-[protein] + ATP = O-phospho-L-threonyl-[protein] + ADP + H(+)</text>
        <dbReference type="Rhea" id="RHEA:46608"/>
        <dbReference type="Rhea" id="RHEA-COMP:11060"/>
        <dbReference type="Rhea" id="RHEA-COMP:11605"/>
        <dbReference type="ChEBI" id="CHEBI:15378"/>
        <dbReference type="ChEBI" id="CHEBI:30013"/>
        <dbReference type="ChEBI" id="CHEBI:30616"/>
        <dbReference type="ChEBI" id="CHEBI:61977"/>
        <dbReference type="ChEBI" id="CHEBI:456216"/>
        <dbReference type="EC" id="2.7.11.1"/>
    </reaction>
</comment>
<evidence type="ECO:0000256" key="21">
    <source>
        <dbReference type="SAM" id="Phobius"/>
    </source>
</evidence>
<keyword evidence="13 21" id="KW-0472">Membrane</keyword>
<accession>A0AAV5KFU0</accession>
<dbReference type="GO" id="GO:0030246">
    <property type="term" value="F:carbohydrate binding"/>
    <property type="evidence" value="ECO:0007669"/>
    <property type="project" value="UniProtKB-KW"/>
</dbReference>
<dbReference type="PROSITE" id="PS50927">
    <property type="entry name" value="BULB_LECTIN"/>
    <property type="match status" value="1"/>
</dbReference>
<dbReference type="PROSITE" id="PS00108">
    <property type="entry name" value="PROTEIN_KINASE_ST"/>
    <property type="match status" value="1"/>
</dbReference>
<evidence type="ECO:0000256" key="8">
    <source>
        <dbReference type="ARBA" id="ARBA00022734"/>
    </source>
</evidence>
<keyword evidence="8" id="KW-0430">Lectin</keyword>
<evidence type="ECO:0000256" key="17">
    <source>
        <dbReference type="ARBA" id="ARBA00047899"/>
    </source>
</evidence>
<evidence type="ECO:0000256" key="11">
    <source>
        <dbReference type="ARBA" id="ARBA00022840"/>
    </source>
</evidence>
<evidence type="ECO:0000256" key="14">
    <source>
        <dbReference type="ARBA" id="ARBA00023157"/>
    </source>
</evidence>
<evidence type="ECO:0000256" key="22">
    <source>
        <dbReference type="SAM" id="SignalP"/>
    </source>
</evidence>
<comment type="similarity">
    <text evidence="19">Belongs to the protein kinase superfamily. Ser/Thr protein kinase family.</text>
</comment>
<feature type="chain" id="PRO_5043988829" description="Receptor-like serine/threonine-protein kinase" evidence="22">
    <location>
        <begin position="32"/>
        <end position="775"/>
    </location>
</feature>
<dbReference type="GO" id="GO:0005524">
    <property type="term" value="F:ATP binding"/>
    <property type="evidence" value="ECO:0007669"/>
    <property type="project" value="UniProtKB-UniRule"/>
</dbReference>
<evidence type="ECO:0000256" key="12">
    <source>
        <dbReference type="ARBA" id="ARBA00022989"/>
    </source>
</evidence>
<dbReference type="Gene3D" id="2.90.10.30">
    <property type="match status" value="1"/>
</dbReference>
<protein>
    <recommendedName>
        <fullName evidence="19">Receptor-like serine/threonine-protein kinase</fullName>
        <ecNumber evidence="19">2.7.11.1</ecNumber>
    </recommendedName>
</protein>
<dbReference type="GO" id="GO:0016020">
    <property type="term" value="C:membrane"/>
    <property type="evidence" value="ECO:0007669"/>
    <property type="project" value="UniProtKB-SubCell"/>
</dbReference>
<dbReference type="PANTHER" id="PTHR47976:SF30">
    <property type="entry name" value="RECEPTOR-LIKE SERINE_THREONINE-PROTEIN KINASE"/>
    <property type="match status" value="1"/>
</dbReference>
<dbReference type="GO" id="GO:0004674">
    <property type="term" value="F:protein serine/threonine kinase activity"/>
    <property type="evidence" value="ECO:0007669"/>
    <property type="project" value="UniProtKB-KW"/>
</dbReference>
<evidence type="ECO:0000256" key="2">
    <source>
        <dbReference type="ARBA" id="ARBA00022527"/>
    </source>
</evidence>
<dbReference type="InterPro" id="IPR017441">
    <property type="entry name" value="Protein_kinase_ATP_BS"/>
</dbReference>
<dbReference type="Gene3D" id="1.10.510.10">
    <property type="entry name" value="Transferase(Phosphotransferase) domain 1"/>
    <property type="match status" value="1"/>
</dbReference>
<keyword evidence="10 19" id="KW-0418">Kinase</keyword>
<evidence type="ECO:0000256" key="7">
    <source>
        <dbReference type="ARBA" id="ARBA00022729"/>
    </source>
</evidence>
<evidence type="ECO:0000256" key="4">
    <source>
        <dbReference type="ARBA" id="ARBA00022553"/>
    </source>
</evidence>
<dbReference type="InterPro" id="IPR036426">
    <property type="entry name" value="Bulb-type_lectin_dom_sf"/>
</dbReference>
<evidence type="ECO:0000256" key="15">
    <source>
        <dbReference type="ARBA" id="ARBA00023170"/>
    </source>
</evidence>
<dbReference type="FunFam" id="3.30.200.20:FF:000178">
    <property type="entry name" value="serine/threonine-protein kinase PBS1-like"/>
    <property type="match status" value="1"/>
</dbReference>
<evidence type="ECO:0000256" key="6">
    <source>
        <dbReference type="ARBA" id="ARBA00022692"/>
    </source>
</evidence>
<keyword evidence="7 22" id="KW-0732">Signal</keyword>
<evidence type="ECO:0000313" key="26">
    <source>
        <dbReference type="Proteomes" id="UP001054252"/>
    </source>
</evidence>
<feature type="signal peptide" evidence="22">
    <location>
        <begin position="1"/>
        <end position="31"/>
    </location>
</feature>
<dbReference type="EC" id="2.7.11.1" evidence="19"/>
<dbReference type="SUPFAM" id="SSF51110">
    <property type="entry name" value="alpha-D-mannose-specific plant lectins"/>
    <property type="match status" value="1"/>
</dbReference>
<evidence type="ECO:0000256" key="16">
    <source>
        <dbReference type="ARBA" id="ARBA00023180"/>
    </source>
</evidence>
<comment type="subcellular location">
    <subcellularLocation>
        <location evidence="1">Membrane</location>
        <topology evidence="1">Single-pass type I membrane protein</topology>
    </subcellularLocation>
</comment>
<dbReference type="InterPro" id="IPR024171">
    <property type="entry name" value="SRK-like_kinase"/>
</dbReference>
<dbReference type="Pfam" id="PF01453">
    <property type="entry name" value="B_lectin"/>
    <property type="match status" value="1"/>
</dbReference>
<evidence type="ECO:0000256" key="5">
    <source>
        <dbReference type="ARBA" id="ARBA00022679"/>
    </source>
</evidence>
<evidence type="ECO:0000256" key="18">
    <source>
        <dbReference type="ARBA" id="ARBA00048679"/>
    </source>
</evidence>
<evidence type="ECO:0000259" key="23">
    <source>
        <dbReference type="PROSITE" id="PS50011"/>
    </source>
</evidence>
<dbReference type="Proteomes" id="UP001054252">
    <property type="component" value="Unassembled WGS sequence"/>
</dbReference>
<keyword evidence="26" id="KW-1185">Reference proteome</keyword>
<evidence type="ECO:0000256" key="10">
    <source>
        <dbReference type="ARBA" id="ARBA00022777"/>
    </source>
</evidence>
<keyword evidence="15" id="KW-0675">Receptor</keyword>
<dbReference type="FunFam" id="2.90.10.30:FF:000003">
    <property type="entry name" value="Os04g0303100 protein"/>
    <property type="match status" value="1"/>
</dbReference>
<keyword evidence="6 21" id="KW-0812">Transmembrane</keyword>
<reference evidence="25 26" key="1">
    <citation type="journal article" date="2021" name="Commun. Biol.">
        <title>The genome of Shorea leprosula (Dipterocarpaceae) highlights the ecological relevance of drought in aseasonal tropical rainforests.</title>
        <authorList>
            <person name="Ng K.K.S."/>
            <person name="Kobayashi M.J."/>
            <person name="Fawcett J.A."/>
            <person name="Hatakeyama M."/>
            <person name="Paape T."/>
            <person name="Ng C.H."/>
            <person name="Ang C.C."/>
            <person name="Tnah L.H."/>
            <person name="Lee C.T."/>
            <person name="Nishiyama T."/>
            <person name="Sese J."/>
            <person name="O'Brien M.J."/>
            <person name="Copetti D."/>
            <person name="Mohd Noor M.I."/>
            <person name="Ong R.C."/>
            <person name="Putra M."/>
            <person name="Sireger I.Z."/>
            <person name="Indrioko S."/>
            <person name="Kosugi Y."/>
            <person name="Izuno A."/>
            <person name="Isagi Y."/>
            <person name="Lee S.L."/>
            <person name="Shimizu K.K."/>
        </authorList>
    </citation>
    <scope>NUCLEOTIDE SEQUENCE [LARGE SCALE GENOMIC DNA]</scope>
    <source>
        <strain evidence="25">214</strain>
    </source>
</reference>
<dbReference type="SMART" id="SM00108">
    <property type="entry name" value="B_lectin"/>
    <property type="match status" value="1"/>
</dbReference>
<dbReference type="CDD" id="cd14066">
    <property type="entry name" value="STKc_IRAK"/>
    <property type="match status" value="1"/>
</dbReference>
<dbReference type="InterPro" id="IPR011009">
    <property type="entry name" value="Kinase-like_dom_sf"/>
</dbReference>
<evidence type="ECO:0000256" key="3">
    <source>
        <dbReference type="ARBA" id="ARBA00022536"/>
    </source>
</evidence>